<dbReference type="Proteomes" id="UP000799444">
    <property type="component" value="Unassembled WGS sequence"/>
</dbReference>
<name>A0A9P4QUB1_9PLEO</name>
<accession>A0A9P4QUB1</accession>
<evidence type="ECO:0000256" key="1">
    <source>
        <dbReference type="SAM" id="MobiDB-lite"/>
    </source>
</evidence>
<comment type="caution">
    <text evidence="2">The sequence shown here is derived from an EMBL/GenBank/DDBJ whole genome shotgun (WGS) entry which is preliminary data.</text>
</comment>
<evidence type="ECO:0000313" key="2">
    <source>
        <dbReference type="EMBL" id="KAF2731725.1"/>
    </source>
</evidence>
<sequence length="312" mass="36041">MPTDHTMKARKQRKRPYRAIPFTGPNQTQNHSRQTSSSSALTLRTLPDPDKPTLTFFPDPDTFDREARAAIVRTKKQQEQDHKQQQLLQCCKHKQTNPIPVRKVILCLLRATELRIDAFHRTITNLFQQLKSFLLWRTFPYWKRKISHFPEGHAPCMGFDVDARQGLMWHELSAWTRLQMMAIEVVTEGPGYVVWKLGRGVRETTRGCEKVCGGVKGVVKGVWGKVLNLFARKKEGEGRGLEKKIGVEEKVYSKMAPRIRERRGKVLKASGDGDKRGQREGLDQARRSHLLAGHHTRRSVLYLLYEYWEDGT</sequence>
<feature type="region of interest" description="Disordered" evidence="1">
    <location>
        <begin position="1"/>
        <end position="47"/>
    </location>
</feature>
<gene>
    <name evidence="2" type="ORF">EJ04DRAFT_610139</name>
</gene>
<dbReference type="AlphaFoldDB" id="A0A9P4QUB1"/>
<keyword evidence="3" id="KW-1185">Reference proteome</keyword>
<reference evidence="2" key="1">
    <citation type="journal article" date="2020" name="Stud. Mycol.">
        <title>101 Dothideomycetes genomes: a test case for predicting lifestyles and emergence of pathogens.</title>
        <authorList>
            <person name="Haridas S."/>
            <person name="Albert R."/>
            <person name="Binder M."/>
            <person name="Bloem J."/>
            <person name="Labutti K."/>
            <person name="Salamov A."/>
            <person name="Andreopoulos B."/>
            <person name="Baker S."/>
            <person name="Barry K."/>
            <person name="Bills G."/>
            <person name="Bluhm B."/>
            <person name="Cannon C."/>
            <person name="Castanera R."/>
            <person name="Culley D."/>
            <person name="Daum C."/>
            <person name="Ezra D."/>
            <person name="Gonzalez J."/>
            <person name="Henrissat B."/>
            <person name="Kuo A."/>
            <person name="Liang C."/>
            <person name="Lipzen A."/>
            <person name="Lutzoni F."/>
            <person name="Magnuson J."/>
            <person name="Mondo S."/>
            <person name="Nolan M."/>
            <person name="Ohm R."/>
            <person name="Pangilinan J."/>
            <person name="Park H.-J."/>
            <person name="Ramirez L."/>
            <person name="Alfaro M."/>
            <person name="Sun H."/>
            <person name="Tritt A."/>
            <person name="Yoshinaga Y."/>
            <person name="Zwiers L.-H."/>
            <person name="Turgeon B."/>
            <person name="Goodwin S."/>
            <person name="Spatafora J."/>
            <person name="Crous P."/>
            <person name="Grigoriev I."/>
        </authorList>
    </citation>
    <scope>NUCLEOTIDE SEQUENCE</scope>
    <source>
        <strain evidence="2">CBS 125425</strain>
    </source>
</reference>
<feature type="compositionally biased region" description="Basic residues" evidence="1">
    <location>
        <begin position="8"/>
        <end position="17"/>
    </location>
</feature>
<evidence type="ECO:0000313" key="3">
    <source>
        <dbReference type="Proteomes" id="UP000799444"/>
    </source>
</evidence>
<protein>
    <submittedName>
        <fullName evidence="2">Uncharacterized protein</fullName>
    </submittedName>
</protein>
<feature type="compositionally biased region" description="Basic and acidic residues" evidence="1">
    <location>
        <begin position="271"/>
        <end position="285"/>
    </location>
</feature>
<dbReference type="EMBL" id="ML996190">
    <property type="protein sequence ID" value="KAF2731725.1"/>
    <property type="molecule type" value="Genomic_DNA"/>
</dbReference>
<feature type="compositionally biased region" description="Low complexity" evidence="1">
    <location>
        <begin position="32"/>
        <end position="46"/>
    </location>
</feature>
<organism evidence="2 3">
    <name type="scientific">Polyplosphaeria fusca</name>
    <dbReference type="NCBI Taxonomy" id="682080"/>
    <lineage>
        <taxon>Eukaryota</taxon>
        <taxon>Fungi</taxon>
        <taxon>Dikarya</taxon>
        <taxon>Ascomycota</taxon>
        <taxon>Pezizomycotina</taxon>
        <taxon>Dothideomycetes</taxon>
        <taxon>Pleosporomycetidae</taxon>
        <taxon>Pleosporales</taxon>
        <taxon>Tetraplosphaeriaceae</taxon>
        <taxon>Polyplosphaeria</taxon>
    </lineage>
</organism>
<feature type="region of interest" description="Disordered" evidence="1">
    <location>
        <begin position="263"/>
        <end position="285"/>
    </location>
</feature>
<proteinExistence type="predicted"/>